<evidence type="ECO:0000313" key="1">
    <source>
        <dbReference type="EMBL" id="KAD4385321.1"/>
    </source>
</evidence>
<proteinExistence type="predicted"/>
<comment type="caution">
    <text evidence="1">The sequence shown here is derived from an EMBL/GenBank/DDBJ whole genome shotgun (WGS) entry which is preliminary data.</text>
</comment>
<dbReference type="OrthoDB" id="1691899at2759"/>
<evidence type="ECO:0000313" key="2">
    <source>
        <dbReference type="Proteomes" id="UP000326396"/>
    </source>
</evidence>
<dbReference type="PANTHER" id="PTHR46994">
    <property type="entry name" value="5'-METHYLTHIOADENOSINE/S-ADENOSYLHOMOCYSTEINE NUCLEOSIDASE 1"/>
    <property type="match status" value="1"/>
</dbReference>
<keyword evidence="2" id="KW-1185">Reference proteome</keyword>
<dbReference type="Proteomes" id="UP000326396">
    <property type="component" value="Linkage Group LG3"/>
</dbReference>
<reference evidence="1 2" key="1">
    <citation type="submission" date="2019-05" db="EMBL/GenBank/DDBJ databases">
        <title>Mikania micrantha, genome provides insights into the molecular mechanism of rapid growth.</title>
        <authorList>
            <person name="Liu B."/>
        </authorList>
    </citation>
    <scope>NUCLEOTIDE SEQUENCE [LARGE SCALE GENOMIC DNA]</scope>
    <source>
        <strain evidence="1">NLD-2019</strain>
        <tissue evidence="1">Leaf</tissue>
    </source>
</reference>
<dbReference type="PANTHER" id="PTHR46994:SF1">
    <property type="entry name" value="5'-METHYLTHIOADENOSINE NUCLEOSIDASE"/>
    <property type="match status" value="1"/>
</dbReference>
<accession>A0A5N6N7P1</accession>
<organism evidence="1 2">
    <name type="scientific">Mikania micrantha</name>
    <name type="common">bitter vine</name>
    <dbReference type="NCBI Taxonomy" id="192012"/>
    <lineage>
        <taxon>Eukaryota</taxon>
        <taxon>Viridiplantae</taxon>
        <taxon>Streptophyta</taxon>
        <taxon>Embryophyta</taxon>
        <taxon>Tracheophyta</taxon>
        <taxon>Spermatophyta</taxon>
        <taxon>Magnoliopsida</taxon>
        <taxon>eudicotyledons</taxon>
        <taxon>Gunneridae</taxon>
        <taxon>Pentapetalae</taxon>
        <taxon>asterids</taxon>
        <taxon>campanulids</taxon>
        <taxon>Asterales</taxon>
        <taxon>Asteraceae</taxon>
        <taxon>Asteroideae</taxon>
        <taxon>Heliantheae alliance</taxon>
        <taxon>Eupatorieae</taxon>
        <taxon>Mikania</taxon>
    </lineage>
</organism>
<dbReference type="GO" id="GO:0019509">
    <property type="term" value="P:L-methionine salvage from methylthioadenosine"/>
    <property type="evidence" value="ECO:0007669"/>
    <property type="project" value="InterPro"/>
</dbReference>
<sequence>MLPLLIQVFDLYGVGLRQGCSTPNLVKELDFKVDKLSTGDSLDITPQDVASIVANDVVIKDIVCRFEMMVVVSSSKYGLQASILFNFELQGPSMASQASKLQQWRFSGEMMKKQR</sequence>
<gene>
    <name evidence="1" type="ORF">E3N88_25489</name>
</gene>
<name>A0A5N6N7P1_9ASTR</name>
<protein>
    <submittedName>
        <fullName evidence="1">Uncharacterized protein</fullName>
    </submittedName>
</protein>
<dbReference type="EMBL" id="SZYD01000013">
    <property type="protein sequence ID" value="KAD4385321.1"/>
    <property type="molecule type" value="Genomic_DNA"/>
</dbReference>
<dbReference type="GO" id="GO:0008930">
    <property type="term" value="F:methylthioadenosine nucleosidase activity"/>
    <property type="evidence" value="ECO:0007669"/>
    <property type="project" value="InterPro"/>
</dbReference>
<dbReference type="InterPro" id="IPR044580">
    <property type="entry name" value="MTAN"/>
</dbReference>
<dbReference type="AlphaFoldDB" id="A0A5N6N7P1"/>